<dbReference type="PANTHER" id="PTHR43855:SF1">
    <property type="entry name" value="THIOSULFATE SULFURTRANSFERASE"/>
    <property type="match status" value="1"/>
</dbReference>
<gene>
    <name evidence="4" type="ORF">CSUB_C1193</name>
    <name evidence="3" type="ORF">HGMM_F29F10C32</name>
</gene>
<dbReference type="PROSITE" id="PS50206">
    <property type="entry name" value="RHODANESE_3"/>
    <property type="match status" value="2"/>
</dbReference>
<protein>
    <submittedName>
        <fullName evidence="3">Rhodanese domain protein</fullName>
    </submittedName>
    <submittedName>
        <fullName evidence="4">Thiosulfate sulfurtransferase</fullName>
    </submittedName>
</protein>
<reference evidence="3 5" key="2">
    <citation type="journal article" date="2011" name="Nucleic Acids Res.">
        <title>Insights into the evolution of Archaea and eukaryotic protein modifier systems revealed by the genome of a novel archaeal group.</title>
        <authorList>
            <person name="Nunoura T."/>
            <person name="Takaki Y."/>
            <person name="Kakuta J."/>
            <person name="Nishi S."/>
            <person name="Sugahara J."/>
            <person name="Kazama H."/>
            <person name="Chee G."/>
            <person name="Hattori M."/>
            <person name="Kanai A."/>
            <person name="Atomi H."/>
            <person name="Takai K."/>
            <person name="Takami H."/>
        </authorList>
    </citation>
    <scope>NUCLEOTIDE SEQUENCE [LARGE SCALE GENOMIC DNA]</scope>
</reference>
<dbReference type="EMBL" id="BA000048">
    <property type="protein sequence ID" value="BAJ51045.1"/>
    <property type="molecule type" value="Genomic_DNA"/>
</dbReference>
<keyword evidence="4" id="KW-0808">Transferase</keyword>
<evidence type="ECO:0000256" key="1">
    <source>
        <dbReference type="ARBA" id="ARBA00022737"/>
    </source>
</evidence>
<dbReference type="AlphaFoldDB" id="E6N3F4"/>
<dbReference type="InterPro" id="IPR036873">
    <property type="entry name" value="Rhodanese-like_dom_sf"/>
</dbReference>
<dbReference type="Pfam" id="PF00581">
    <property type="entry name" value="Rhodanese"/>
    <property type="match status" value="2"/>
</dbReference>
<dbReference type="SUPFAM" id="SSF52821">
    <property type="entry name" value="Rhodanese/Cell cycle control phosphatase"/>
    <property type="match status" value="2"/>
</dbReference>
<dbReference type="InterPro" id="IPR051126">
    <property type="entry name" value="Thiosulfate_sulfurtransferase"/>
</dbReference>
<dbReference type="EMBL" id="AP011724">
    <property type="protein sequence ID" value="BAJ46860.1"/>
    <property type="molecule type" value="Genomic_DNA"/>
</dbReference>
<evidence type="ECO:0000313" key="3">
    <source>
        <dbReference type="EMBL" id="BAJ46860.1"/>
    </source>
</evidence>
<dbReference type="STRING" id="311458.CSUB_C1193"/>
<dbReference type="KEGG" id="csu:CSUB_C1193"/>
<feature type="domain" description="Rhodanese" evidence="2">
    <location>
        <begin position="159"/>
        <end position="254"/>
    </location>
</feature>
<reference evidence="3" key="3">
    <citation type="journal article" date="2012" name="PLoS ONE">
        <title>A Deeply Branching Thermophilic Bacterium with an Ancient Acetyl-CoA Pathway Dominates a Subsurface Ecosystem.</title>
        <authorList>
            <person name="Takami H."/>
            <person name="Noguchi H."/>
            <person name="Takaki Y."/>
            <person name="Uchiyama I."/>
            <person name="Toyoda A."/>
            <person name="Nishi S."/>
            <person name="Chee G.-J."/>
            <person name="Arai W."/>
            <person name="Nunoura T."/>
            <person name="Itoh T."/>
            <person name="Hattori M."/>
            <person name="Takai K."/>
        </authorList>
    </citation>
    <scope>NUCLEOTIDE SEQUENCE</scope>
</reference>
<evidence type="ECO:0000313" key="5">
    <source>
        <dbReference type="Proteomes" id="UP000008120"/>
    </source>
</evidence>
<dbReference type="BioCyc" id="CCAL311458:G131R-1204-MONOMER"/>
<keyword evidence="1" id="KW-0677">Repeat</keyword>
<dbReference type="InterPro" id="IPR001763">
    <property type="entry name" value="Rhodanese-like_dom"/>
</dbReference>
<accession>E6N3F4</accession>
<name>E6N3F4_CALS0</name>
<organism evidence="3 5">
    <name type="scientific">Caldiarchaeum subterraneum</name>
    <dbReference type="NCBI Taxonomy" id="311458"/>
    <lineage>
        <taxon>Archaea</taxon>
        <taxon>Nitrososphaerota</taxon>
        <taxon>Candidatus Caldarchaeales</taxon>
        <taxon>Candidatus Caldarchaeaceae</taxon>
        <taxon>Candidatus Caldarchaeum</taxon>
    </lineage>
</organism>
<dbReference type="Proteomes" id="UP000008120">
    <property type="component" value="Chromosome"/>
</dbReference>
<proteinExistence type="predicted"/>
<evidence type="ECO:0000313" key="4">
    <source>
        <dbReference type="EMBL" id="BAJ51045.1"/>
    </source>
</evidence>
<dbReference type="GO" id="GO:0016740">
    <property type="term" value="F:transferase activity"/>
    <property type="evidence" value="ECO:0007669"/>
    <property type="project" value="UniProtKB-KW"/>
</dbReference>
<dbReference type="SMART" id="SM00450">
    <property type="entry name" value="RHOD"/>
    <property type="match status" value="2"/>
</dbReference>
<sequence>MTQKPVIPRIISPDTLLNNLDNYVVIDVRRLVEYRAGHIPRAYSCSFSHFIKLVGVALYPEDPDKISSLLAGTGVEKNTPIVIYDNFYGRHSCRVSYTLELLGFENISILNMTFDEYTSRRYPVSTETPPRIPNHRLELQYTEELLIDAKKIREIVAQKPRDTLLIDTRDTQDYGVSHIPRAINIPWHVLYKPGKLFDIESIKKAAYGKNIDDSKRLVFYCEEGTSSAFAMYGFRAAGFLNTHTYLPSYPDWLNML</sequence>
<dbReference type="PANTHER" id="PTHR43855">
    <property type="entry name" value="THIOSULFATE SULFURTRANSFERASE"/>
    <property type="match status" value="1"/>
</dbReference>
<reference evidence="3 5" key="1">
    <citation type="journal article" date="2005" name="Environ. Microbiol.">
        <title>Genetic and functional properties of uncultivated thermophilic crenarchaeotes from a subsurface gold mine as revealed by analysis of genome fragments.</title>
        <authorList>
            <person name="Nunoura T."/>
            <person name="Hirayama H."/>
            <person name="Takami H."/>
            <person name="Oida H."/>
            <person name="Nishi S."/>
            <person name="Shimamura S."/>
            <person name="Suzuki Y."/>
            <person name="Inagaki F."/>
            <person name="Takai K."/>
            <person name="Nealson K.H."/>
            <person name="Horikoshi K."/>
        </authorList>
    </citation>
    <scope>NUCLEOTIDE SEQUENCE [LARGE SCALE GENOMIC DNA]</scope>
</reference>
<feature type="domain" description="Rhodanese" evidence="2">
    <location>
        <begin position="19"/>
        <end position="126"/>
    </location>
</feature>
<evidence type="ECO:0000259" key="2">
    <source>
        <dbReference type="PROSITE" id="PS50206"/>
    </source>
</evidence>
<dbReference type="Gene3D" id="3.40.250.10">
    <property type="entry name" value="Rhodanese-like domain"/>
    <property type="match status" value="2"/>
</dbReference>